<evidence type="ECO:0000313" key="3">
    <source>
        <dbReference type="EMBL" id="SKA04034.1"/>
    </source>
</evidence>
<gene>
    <name evidence="3" type="ORF">SAMN02745152_02017</name>
</gene>
<feature type="transmembrane region" description="Helical" evidence="2">
    <location>
        <begin position="7"/>
        <end position="28"/>
    </location>
</feature>
<feature type="transmembrane region" description="Helical" evidence="2">
    <location>
        <begin position="165"/>
        <end position="198"/>
    </location>
</feature>
<accession>A0A1T4QK18</accession>
<keyword evidence="2" id="KW-1133">Transmembrane helix</keyword>
<keyword evidence="2" id="KW-0472">Membrane</keyword>
<keyword evidence="2" id="KW-0812">Transmembrane</keyword>
<evidence type="ECO:0000313" key="4">
    <source>
        <dbReference type="Proteomes" id="UP000190395"/>
    </source>
</evidence>
<organism evidence="3 4">
    <name type="scientific">Treponema berlinense</name>
    <dbReference type="NCBI Taxonomy" id="225004"/>
    <lineage>
        <taxon>Bacteria</taxon>
        <taxon>Pseudomonadati</taxon>
        <taxon>Spirochaetota</taxon>
        <taxon>Spirochaetia</taxon>
        <taxon>Spirochaetales</taxon>
        <taxon>Treponemataceae</taxon>
        <taxon>Treponema</taxon>
    </lineage>
</organism>
<name>A0A1T4QK18_9SPIR</name>
<dbReference type="AlphaFoldDB" id="A0A1T4QK18"/>
<feature type="transmembrane region" description="Helical" evidence="2">
    <location>
        <begin position="112"/>
        <end position="130"/>
    </location>
</feature>
<evidence type="ECO:0000256" key="1">
    <source>
        <dbReference type="ARBA" id="ARBA00010894"/>
    </source>
</evidence>
<proteinExistence type="inferred from homology"/>
<protein>
    <submittedName>
        <fullName evidence="3">YggT family protein</fullName>
    </submittedName>
</protein>
<keyword evidence="4" id="KW-1185">Reference proteome</keyword>
<dbReference type="Pfam" id="PF02325">
    <property type="entry name" value="CCB3_YggT"/>
    <property type="match status" value="1"/>
</dbReference>
<dbReference type="InterPro" id="IPR003425">
    <property type="entry name" value="CCB3/YggT"/>
</dbReference>
<dbReference type="Proteomes" id="UP000190395">
    <property type="component" value="Unassembled WGS sequence"/>
</dbReference>
<comment type="similarity">
    <text evidence="1">Belongs to the YggT family.</text>
</comment>
<dbReference type="OrthoDB" id="47652at2"/>
<dbReference type="EMBL" id="FUXC01000014">
    <property type="protein sequence ID" value="SKA04034.1"/>
    <property type="molecule type" value="Genomic_DNA"/>
</dbReference>
<dbReference type="PANTHER" id="PTHR33219:SF14">
    <property type="entry name" value="PROTEIN COFACTOR ASSEMBLY OF COMPLEX C SUBUNIT B CCB3, CHLOROPLASTIC-RELATED"/>
    <property type="match status" value="1"/>
</dbReference>
<sequence length="202" mass="22762">MRNIFQIIAMTVNFYSFICLIRIFLTWFPKANYSTAGRILSSVCDPYLNIFRKLRFLNFRGLDFSPALALCALYAVSGILSSLSHGQPITVGYLLAVVLSLVWSLISSVTKFLIVLLIIRLVAMGIMRLISRKNGYRAYSPIWDQLDSLISPFAYKISGIFTKKFIPFTTALIISTVFSLITVKLADFLVSIVCNLLVHLPF</sequence>
<dbReference type="GO" id="GO:0016020">
    <property type="term" value="C:membrane"/>
    <property type="evidence" value="ECO:0007669"/>
    <property type="project" value="InterPro"/>
</dbReference>
<dbReference type="STRING" id="225004.SAMN02745152_02017"/>
<reference evidence="3 4" key="1">
    <citation type="submission" date="2017-02" db="EMBL/GenBank/DDBJ databases">
        <authorList>
            <person name="Peterson S.W."/>
        </authorList>
    </citation>
    <scope>NUCLEOTIDE SEQUENCE [LARGE SCALE GENOMIC DNA]</scope>
    <source>
        <strain evidence="3 4">ATCC BAA-909</strain>
    </source>
</reference>
<feature type="transmembrane region" description="Helical" evidence="2">
    <location>
        <begin position="64"/>
        <end position="83"/>
    </location>
</feature>
<dbReference type="GeneID" id="303368236"/>
<evidence type="ECO:0000256" key="2">
    <source>
        <dbReference type="SAM" id="Phobius"/>
    </source>
</evidence>
<dbReference type="RefSeq" id="WP_078931758.1">
    <property type="nucleotide sequence ID" value="NZ_CAMCOW010000002.1"/>
</dbReference>
<dbReference type="PANTHER" id="PTHR33219">
    <property type="entry name" value="YLMG HOMOLOG PROTEIN 2, CHLOROPLASTIC"/>
    <property type="match status" value="1"/>
</dbReference>